<dbReference type="AlphaFoldDB" id="W4FAY5"/>
<keyword evidence="1" id="KW-0472">Membrane</keyword>
<dbReference type="EMBL" id="KI913503">
    <property type="protein sequence ID" value="ETV63888.1"/>
    <property type="molecule type" value="Genomic_DNA"/>
</dbReference>
<gene>
    <name evidence="2" type="ORF">H257_19179</name>
</gene>
<sequence>MLNVAIVDQGEFNDEEHESKCYDKLNPDEQVVVVREIVEYTITVIRGFVPIVMIAIIRWKPTHRRCYMACGYDVLTPH</sequence>
<accession>W4FAY5</accession>
<reference evidence="2" key="1">
    <citation type="submission" date="2013-12" db="EMBL/GenBank/DDBJ databases">
        <title>The Genome Sequence of Aphanomyces astaci APO3.</title>
        <authorList>
            <consortium name="The Broad Institute Genomics Platform"/>
            <person name="Russ C."/>
            <person name="Tyler B."/>
            <person name="van West P."/>
            <person name="Dieguez-Uribeondo J."/>
            <person name="Young S.K."/>
            <person name="Zeng Q."/>
            <person name="Gargeya S."/>
            <person name="Fitzgerald M."/>
            <person name="Abouelleil A."/>
            <person name="Alvarado L."/>
            <person name="Chapman S.B."/>
            <person name="Gainer-Dewar J."/>
            <person name="Goldberg J."/>
            <person name="Griggs A."/>
            <person name="Gujja S."/>
            <person name="Hansen M."/>
            <person name="Howarth C."/>
            <person name="Imamovic A."/>
            <person name="Ireland A."/>
            <person name="Larimer J."/>
            <person name="McCowan C."/>
            <person name="Murphy C."/>
            <person name="Pearson M."/>
            <person name="Poon T.W."/>
            <person name="Priest M."/>
            <person name="Roberts A."/>
            <person name="Saif S."/>
            <person name="Shea T."/>
            <person name="Sykes S."/>
            <person name="Wortman J."/>
            <person name="Nusbaum C."/>
            <person name="Birren B."/>
        </authorList>
    </citation>
    <scope>NUCLEOTIDE SEQUENCE [LARGE SCALE GENOMIC DNA]</scope>
    <source>
        <strain evidence="2">APO3</strain>
    </source>
</reference>
<name>W4FAY5_APHAT</name>
<dbReference type="RefSeq" id="XP_009846626.1">
    <property type="nucleotide sequence ID" value="XM_009848324.1"/>
</dbReference>
<protein>
    <submittedName>
        <fullName evidence="2">Uncharacterized protein</fullName>
    </submittedName>
</protein>
<evidence type="ECO:0000256" key="1">
    <source>
        <dbReference type="SAM" id="Phobius"/>
    </source>
</evidence>
<feature type="transmembrane region" description="Helical" evidence="1">
    <location>
        <begin position="37"/>
        <end position="57"/>
    </location>
</feature>
<dbReference type="VEuPathDB" id="FungiDB:H257_19179"/>
<keyword evidence="1" id="KW-0812">Transmembrane</keyword>
<proteinExistence type="predicted"/>
<evidence type="ECO:0000313" key="2">
    <source>
        <dbReference type="EMBL" id="ETV63888.1"/>
    </source>
</evidence>
<dbReference type="GeneID" id="20821175"/>
<keyword evidence="1" id="KW-1133">Transmembrane helix</keyword>
<organism evidence="2">
    <name type="scientific">Aphanomyces astaci</name>
    <name type="common">Crayfish plague agent</name>
    <dbReference type="NCBI Taxonomy" id="112090"/>
    <lineage>
        <taxon>Eukaryota</taxon>
        <taxon>Sar</taxon>
        <taxon>Stramenopiles</taxon>
        <taxon>Oomycota</taxon>
        <taxon>Saprolegniomycetes</taxon>
        <taxon>Saprolegniales</taxon>
        <taxon>Verrucalvaceae</taxon>
        <taxon>Aphanomyces</taxon>
    </lineage>
</organism>